<dbReference type="STRING" id="499555.BJL86_0595"/>
<dbReference type="InterPro" id="IPR001173">
    <property type="entry name" value="Glyco_trans_2-like"/>
</dbReference>
<dbReference type="OrthoDB" id="3177103at2"/>
<sequence>MSIDVMLPYYGDVDHFKKAVDSVVAQSFTDFRLIVVDDGFPDPEPARYMGEIAARDSRVTYEKNEVNLGANGNYRKCLGMVSAPTVVVMGADDIMLPGYLQAVHDGFAAQPDAAVFECGVAVIDENGAPANSLADAVKAWNSPLSNPNGRKVLGGEDLMVSLMHGNWTYFPSLAWNAEWIGQIGFREGLDVVQDLALLVDTISAGGKMVIDPTLAFLYRRHSASDSSVRALDGRRFAEESRFFAGEAKTFADRGWKKAARAARLHWTSRLNAATLLPTALKAGKLREGGPKLVRHIFG</sequence>
<proteinExistence type="predicted"/>
<dbReference type="PANTHER" id="PTHR43685:SF2">
    <property type="entry name" value="GLYCOSYLTRANSFERASE 2-LIKE DOMAIN-CONTAINING PROTEIN"/>
    <property type="match status" value="1"/>
</dbReference>
<dbReference type="RefSeq" id="WP_067478102.1">
    <property type="nucleotide sequence ID" value="NZ_CP015961.1"/>
</dbReference>
<accession>A0A173LJE5</accession>
<keyword evidence="2" id="KW-0808">Transferase</keyword>
<dbReference type="KEGG" id="dtm:BJL86_0595"/>
<dbReference type="InterPro" id="IPR050834">
    <property type="entry name" value="Glycosyltransf_2"/>
</dbReference>
<reference evidence="2 3" key="1">
    <citation type="submission" date="2016-06" db="EMBL/GenBank/DDBJ databases">
        <title>Complete genome sequence of a saline-alkali tolerant type strain Dietzia timorensis ID05-A0528T.</title>
        <authorList>
            <person name="Wu X."/>
        </authorList>
    </citation>
    <scope>NUCLEOTIDE SEQUENCE [LARGE SCALE GENOMIC DNA]</scope>
    <source>
        <strain evidence="2 3">ID05-A0528</strain>
    </source>
</reference>
<evidence type="ECO:0000313" key="2">
    <source>
        <dbReference type="EMBL" id="ANI91397.1"/>
    </source>
</evidence>
<protein>
    <submittedName>
        <fullName evidence="2">Putative glycosyltransferase</fullName>
    </submittedName>
</protein>
<dbReference type="InterPro" id="IPR029044">
    <property type="entry name" value="Nucleotide-diphossugar_trans"/>
</dbReference>
<dbReference type="AlphaFoldDB" id="A0A173LJE5"/>
<gene>
    <name evidence="2" type="ORF">BJL86_0595</name>
</gene>
<evidence type="ECO:0000313" key="3">
    <source>
        <dbReference type="Proteomes" id="UP000186104"/>
    </source>
</evidence>
<dbReference type="Gene3D" id="3.90.550.10">
    <property type="entry name" value="Spore Coat Polysaccharide Biosynthesis Protein SpsA, Chain A"/>
    <property type="match status" value="1"/>
</dbReference>
<dbReference type="PANTHER" id="PTHR43685">
    <property type="entry name" value="GLYCOSYLTRANSFERASE"/>
    <property type="match status" value="1"/>
</dbReference>
<dbReference type="Proteomes" id="UP000186104">
    <property type="component" value="Chromosome"/>
</dbReference>
<dbReference type="SUPFAM" id="SSF53448">
    <property type="entry name" value="Nucleotide-diphospho-sugar transferases"/>
    <property type="match status" value="1"/>
</dbReference>
<evidence type="ECO:0000259" key="1">
    <source>
        <dbReference type="Pfam" id="PF00535"/>
    </source>
</evidence>
<dbReference type="EMBL" id="CP015961">
    <property type="protein sequence ID" value="ANI91397.1"/>
    <property type="molecule type" value="Genomic_DNA"/>
</dbReference>
<organism evidence="2 3">
    <name type="scientific">Dietzia timorensis</name>
    <dbReference type="NCBI Taxonomy" id="499555"/>
    <lineage>
        <taxon>Bacteria</taxon>
        <taxon>Bacillati</taxon>
        <taxon>Actinomycetota</taxon>
        <taxon>Actinomycetes</taxon>
        <taxon>Mycobacteriales</taxon>
        <taxon>Dietziaceae</taxon>
        <taxon>Dietzia</taxon>
    </lineage>
</organism>
<name>A0A173LJE5_9ACTN</name>
<dbReference type="GO" id="GO:0016740">
    <property type="term" value="F:transferase activity"/>
    <property type="evidence" value="ECO:0007669"/>
    <property type="project" value="UniProtKB-KW"/>
</dbReference>
<feature type="domain" description="Glycosyltransferase 2-like" evidence="1">
    <location>
        <begin position="5"/>
        <end position="153"/>
    </location>
</feature>
<dbReference type="Pfam" id="PF00535">
    <property type="entry name" value="Glycos_transf_2"/>
    <property type="match status" value="1"/>
</dbReference>
<keyword evidence="3" id="KW-1185">Reference proteome</keyword>